<name>F2S5W4_TRIT1</name>
<dbReference type="AlphaFoldDB" id="F2S5W4"/>
<evidence type="ECO:0000313" key="1">
    <source>
        <dbReference type="EMBL" id="EGD98963.1"/>
    </source>
</evidence>
<dbReference type="EMBL" id="GG698516">
    <property type="protein sequence ID" value="EGD98963.1"/>
    <property type="molecule type" value="Genomic_DNA"/>
</dbReference>
<reference evidence="2" key="1">
    <citation type="journal article" date="2012" name="MBio">
        <title>Comparative genome analysis of Trichophyton rubrum and related dermatophytes reveals candidate genes involved in infection.</title>
        <authorList>
            <person name="Martinez D.A."/>
            <person name="Oliver B.G."/>
            <person name="Graeser Y."/>
            <person name="Goldberg J.M."/>
            <person name="Li W."/>
            <person name="Martinez-Rossi N.M."/>
            <person name="Monod M."/>
            <person name="Shelest E."/>
            <person name="Barton R.C."/>
            <person name="Birch E."/>
            <person name="Brakhage A.A."/>
            <person name="Chen Z."/>
            <person name="Gurr S.J."/>
            <person name="Heiman D."/>
            <person name="Heitman J."/>
            <person name="Kosti I."/>
            <person name="Rossi A."/>
            <person name="Saif S."/>
            <person name="Samalova M."/>
            <person name="Saunders C.W."/>
            <person name="Shea T."/>
            <person name="Summerbell R.C."/>
            <person name="Xu J."/>
            <person name="Young S."/>
            <person name="Zeng Q."/>
            <person name="Birren B.W."/>
            <person name="Cuomo C.A."/>
            <person name="White T.C."/>
        </authorList>
    </citation>
    <scope>NUCLEOTIDE SEQUENCE [LARGE SCALE GENOMIC DNA]</scope>
    <source>
        <strain evidence="2">CBS 112818</strain>
    </source>
</reference>
<keyword evidence="2" id="KW-1185">Reference proteome</keyword>
<protein>
    <submittedName>
        <fullName evidence="1">Uncharacterized protein</fullName>
    </submittedName>
</protein>
<proteinExistence type="predicted"/>
<evidence type="ECO:0000313" key="2">
    <source>
        <dbReference type="Proteomes" id="UP000009172"/>
    </source>
</evidence>
<dbReference type="Proteomes" id="UP000009172">
    <property type="component" value="Unassembled WGS sequence"/>
</dbReference>
<sequence length="172" mass="19547">MDPISAHVIDVLKAGRRLWSISQDMTPVPRPILLLRCRHIDSPLLHLHPLKRLRALGAKTASENATYYVCPDFSLFFSIASYFYMAFMDDTSSWNSYGRFCLMSLRVRGVLNVCIPANNATVHEFSRVLVFAPAVLHNILHEHNVCTQPVFYIPQTFPRVLRNLECGKPCAS</sequence>
<organism evidence="1 2">
    <name type="scientific">Trichophyton tonsurans (strain CBS 112818)</name>
    <name type="common">Scalp ringworm fungus</name>
    <dbReference type="NCBI Taxonomy" id="647933"/>
    <lineage>
        <taxon>Eukaryota</taxon>
        <taxon>Fungi</taxon>
        <taxon>Dikarya</taxon>
        <taxon>Ascomycota</taxon>
        <taxon>Pezizomycotina</taxon>
        <taxon>Eurotiomycetes</taxon>
        <taxon>Eurotiomycetidae</taxon>
        <taxon>Onygenales</taxon>
        <taxon>Arthrodermataceae</taxon>
        <taxon>Trichophyton</taxon>
    </lineage>
</organism>
<dbReference type="HOGENOM" id="CLU_1556394_0_0_1"/>
<gene>
    <name evidence="1" type="ORF">TESG_06326</name>
</gene>
<accession>F2S5W4</accession>